<comment type="cofactor">
    <cofactor evidence="1">
        <name>[4Fe-4S] cluster</name>
        <dbReference type="ChEBI" id="CHEBI:49883"/>
    </cofactor>
</comment>
<dbReference type="RefSeq" id="WP_013909374.1">
    <property type="nucleotide sequence ID" value="NC_015682.1"/>
</dbReference>
<reference evidence="7 8" key="1">
    <citation type="journal article" date="2013" name="Genome Announc.">
        <title>Complete genome sequence of the hyperthermophilic sulfate-reducing bacterium Thermodesulfobacterium geofontis OPF15T.</title>
        <authorList>
            <person name="Elkins J.G."/>
            <person name="Hamilton-Brehm S.D."/>
            <person name="Lucas S."/>
            <person name="Han J."/>
            <person name="Lapidus A."/>
            <person name="Cheng J.F."/>
            <person name="Goodwin L.A."/>
            <person name="Pitluck S."/>
            <person name="Peters L."/>
            <person name="Mikhailova N."/>
            <person name="Davenport K.W."/>
            <person name="Detter J.C."/>
            <person name="Han C.S."/>
            <person name="Tapia R."/>
            <person name="Land M.L."/>
            <person name="Hauser L."/>
            <person name="Kyrpides N.C."/>
            <person name="Ivanova N.N."/>
            <person name="Pagani I."/>
            <person name="Bruce D."/>
            <person name="Woyke T."/>
            <person name="Cottingham R.W."/>
        </authorList>
    </citation>
    <scope>NUCLEOTIDE SEQUENCE [LARGE SCALE GENOMIC DNA]</scope>
    <source>
        <strain evidence="7 8">OPF15</strain>
    </source>
</reference>
<evidence type="ECO:0000256" key="1">
    <source>
        <dbReference type="ARBA" id="ARBA00001966"/>
    </source>
</evidence>
<dbReference type="HOGENOM" id="CLU_021572_4_3_0"/>
<dbReference type="GO" id="GO:0046872">
    <property type="term" value="F:metal ion binding"/>
    <property type="evidence" value="ECO:0007669"/>
    <property type="project" value="UniProtKB-KW"/>
</dbReference>
<evidence type="ECO:0000313" key="8">
    <source>
        <dbReference type="Proteomes" id="UP000006583"/>
    </source>
</evidence>
<dbReference type="Gene3D" id="3.20.20.70">
    <property type="entry name" value="Aldolase class I"/>
    <property type="match status" value="1"/>
</dbReference>
<dbReference type="GO" id="GO:0051536">
    <property type="term" value="F:iron-sulfur cluster binding"/>
    <property type="evidence" value="ECO:0007669"/>
    <property type="project" value="UniProtKB-KW"/>
</dbReference>
<dbReference type="InterPro" id="IPR007197">
    <property type="entry name" value="rSAM"/>
</dbReference>
<dbReference type="InterPro" id="IPR006638">
    <property type="entry name" value="Elp3/MiaA/NifB-like_rSAM"/>
</dbReference>
<evidence type="ECO:0000256" key="2">
    <source>
        <dbReference type="ARBA" id="ARBA00022691"/>
    </source>
</evidence>
<dbReference type="PANTHER" id="PTHR43409">
    <property type="entry name" value="ANAEROBIC MAGNESIUM-PROTOPORPHYRIN IX MONOMETHYL ESTER CYCLASE-RELATED"/>
    <property type="match status" value="1"/>
</dbReference>
<dbReference type="Pfam" id="PF04055">
    <property type="entry name" value="Radical_SAM"/>
    <property type="match status" value="1"/>
</dbReference>
<keyword evidence="4" id="KW-0408">Iron</keyword>
<dbReference type="PATRIC" id="fig|795359.3.peg.582"/>
<dbReference type="CDD" id="cd01335">
    <property type="entry name" value="Radical_SAM"/>
    <property type="match status" value="1"/>
</dbReference>
<sequence>MEVDFLLINPWIYDFSAYDFWLRPYGLLLLGGKLRKLGYSIYYLDLLDPFYPELPKKPKRKDFGTGHFYKEAIPKPVYFNDVPRKFYRYGLPFPLFKNLFKKIISSLRFKAVLLTCTMTYWYPGLFVILDYITRNYPEIPIYIGGIYVKLCFEHLKYEIEKFYKDFPIYIFKGSAEEFLETIKKSFPPSKEPYLNDYPIFDMQTSIPYVIILTSYGCPFNCPYCASKKLYPQFKQKNPEEVFEEILFWHKNYGVVDFAFYDDALLLNFDSHLALILEKILFYGLSLRFHTPNAIHARFINEDVAKLLKKAGFKTIRIGLERTENRFDNKVSIEEFLQAISYLKSAGFKERELGAYILYGIPGENFEEVKNSLLFLEKYRVSPHLAEFSPIPGTPFFEIAKQYSRYPLEEDPIFHNNTIFPALKRPNWEEIEKLKALARKIRQSICN</sequence>
<dbReference type="OrthoDB" id="9804952at2"/>
<dbReference type="GO" id="GO:0005829">
    <property type="term" value="C:cytosol"/>
    <property type="evidence" value="ECO:0007669"/>
    <property type="project" value="TreeGrafter"/>
</dbReference>
<dbReference type="PROSITE" id="PS51918">
    <property type="entry name" value="RADICAL_SAM"/>
    <property type="match status" value="1"/>
</dbReference>
<dbReference type="KEGG" id="top:TOPB45_0572"/>
<name>F8C4K8_THEGP</name>
<dbReference type="InterPro" id="IPR013785">
    <property type="entry name" value="Aldolase_TIM"/>
</dbReference>
<dbReference type="PANTHER" id="PTHR43409:SF15">
    <property type="entry name" value="PUTATIVE-RELATED"/>
    <property type="match status" value="1"/>
</dbReference>
<dbReference type="SMART" id="SM00729">
    <property type="entry name" value="Elp3"/>
    <property type="match status" value="1"/>
</dbReference>
<dbReference type="SUPFAM" id="SSF102114">
    <property type="entry name" value="Radical SAM enzymes"/>
    <property type="match status" value="1"/>
</dbReference>
<dbReference type="STRING" id="795359.TOPB45_0572"/>
<dbReference type="AlphaFoldDB" id="F8C4K8"/>
<dbReference type="GO" id="GO:0003824">
    <property type="term" value="F:catalytic activity"/>
    <property type="evidence" value="ECO:0007669"/>
    <property type="project" value="InterPro"/>
</dbReference>
<proteinExistence type="predicted"/>
<feature type="domain" description="Radical SAM core" evidence="6">
    <location>
        <begin position="203"/>
        <end position="429"/>
    </location>
</feature>
<evidence type="ECO:0000259" key="6">
    <source>
        <dbReference type="PROSITE" id="PS51918"/>
    </source>
</evidence>
<dbReference type="Proteomes" id="UP000006583">
    <property type="component" value="Chromosome"/>
</dbReference>
<dbReference type="eggNOG" id="COG1032">
    <property type="taxonomic scope" value="Bacteria"/>
</dbReference>
<dbReference type="InterPro" id="IPR051198">
    <property type="entry name" value="BchE-like"/>
</dbReference>
<dbReference type="SFLD" id="SFLDG01082">
    <property type="entry name" value="B12-binding_domain_containing"/>
    <property type="match status" value="1"/>
</dbReference>
<evidence type="ECO:0000256" key="3">
    <source>
        <dbReference type="ARBA" id="ARBA00022723"/>
    </source>
</evidence>
<keyword evidence="3" id="KW-0479">Metal-binding</keyword>
<protein>
    <submittedName>
        <fullName evidence="7">Radical SAM domain protein</fullName>
    </submittedName>
</protein>
<dbReference type="EMBL" id="CP002829">
    <property type="protein sequence ID" value="AEH22674.1"/>
    <property type="molecule type" value="Genomic_DNA"/>
</dbReference>
<gene>
    <name evidence="7" type="ordered locus">TOPB45_0572</name>
</gene>
<evidence type="ECO:0000313" key="7">
    <source>
        <dbReference type="EMBL" id="AEH22674.1"/>
    </source>
</evidence>
<evidence type="ECO:0000256" key="5">
    <source>
        <dbReference type="ARBA" id="ARBA00023014"/>
    </source>
</evidence>
<accession>F8C4K8</accession>
<keyword evidence="2" id="KW-0949">S-adenosyl-L-methionine</keyword>
<keyword evidence="5" id="KW-0411">Iron-sulfur</keyword>
<keyword evidence="8" id="KW-1185">Reference proteome</keyword>
<dbReference type="InterPro" id="IPR058240">
    <property type="entry name" value="rSAM_sf"/>
</dbReference>
<evidence type="ECO:0000256" key="4">
    <source>
        <dbReference type="ARBA" id="ARBA00023004"/>
    </source>
</evidence>
<dbReference type="SFLD" id="SFLDS00029">
    <property type="entry name" value="Radical_SAM"/>
    <property type="match status" value="1"/>
</dbReference>
<organism evidence="7 8">
    <name type="scientific">Thermodesulfobacterium geofontis (strain OPF15)</name>
    <dbReference type="NCBI Taxonomy" id="795359"/>
    <lineage>
        <taxon>Bacteria</taxon>
        <taxon>Pseudomonadati</taxon>
        <taxon>Thermodesulfobacteriota</taxon>
        <taxon>Thermodesulfobacteria</taxon>
        <taxon>Thermodesulfobacteriales</taxon>
        <taxon>Thermodesulfobacteriaceae</taxon>
        <taxon>Thermodesulfobacterium</taxon>
    </lineage>
</organism>